<dbReference type="STRING" id="39432.ENSSBOP00000013710"/>
<evidence type="ECO:0000256" key="9">
    <source>
        <dbReference type="ARBA" id="ARBA00022990"/>
    </source>
</evidence>
<evidence type="ECO:0000313" key="18">
    <source>
        <dbReference type="Proteomes" id="UP000233220"/>
    </source>
</evidence>
<keyword evidence="7" id="KW-0809">Transit peptide</keyword>
<gene>
    <name evidence="17" type="primary">NDUFA9</name>
</gene>
<dbReference type="GO" id="GO:0044877">
    <property type="term" value="F:protein-containing complex binding"/>
    <property type="evidence" value="ECO:0007669"/>
    <property type="project" value="Ensembl"/>
</dbReference>
<dbReference type="GO" id="GO:0007623">
    <property type="term" value="P:circadian rhythm"/>
    <property type="evidence" value="ECO:0007669"/>
    <property type="project" value="Ensembl"/>
</dbReference>
<evidence type="ECO:0000256" key="2">
    <source>
        <dbReference type="ARBA" id="ARBA00004305"/>
    </source>
</evidence>
<keyword evidence="18" id="KW-1185">Reference proteome</keyword>
<evidence type="ECO:0000313" key="17">
    <source>
        <dbReference type="Ensembl" id="ENSSBOP00000013710.1"/>
    </source>
</evidence>
<dbReference type="OMA" id="PEDQFTN"/>
<accession>A0A2K6T220</accession>
<dbReference type="GeneTree" id="ENSGT00390000006865"/>
<dbReference type="Proteomes" id="UP000233220">
    <property type="component" value="Unplaced"/>
</dbReference>
<comment type="similarity">
    <text evidence="11">Belongs to the complex I NDUFA9 subunit family.</text>
</comment>
<keyword evidence="5" id="KW-0679">Respiratory chain</keyword>
<evidence type="ECO:0000256" key="12">
    <source>
        <dbReference type="ARBA" id="ARBA00040720"/>
    </source>
</evidence>
<evidence type="ECO:0000256" key="10">
    <source>
        <dbReference type="ARBA" id="ARBA00023128"/>
    </source>
</evidence>
<dbReference type="KEGG" id="sbq:101028201"/>
<dbReference type="CDD" id="cd05271">
    <property type="entry name" value="NDUFA9_like_SDR_a"/>
    <property type="match status" value="1"/>
</dbReference>
<keyword evidence="3" id="KW-0813">Transport</keyword>
<dbReference type="GO" id="GO:0005743">
    <property type="term" value="C:mitochondrial inner membrane"/>
    <property type="evidence" value="ECO:0007669"/>
    <property type="project" value="Ensembl"/>
</dbReference>
<evidence type="ECO:0000256" key="1">
    <source>
        <dbReference type="ARBA" id="ARBA00001974"/>
    </source>
</evidence>
<evidence type="ECO:0000256" key="14">
    <source>
        <dbReference type="ARBA" id="ARBA00043145"/>
    </source>
</evidence>
<evidence type="ECO:0000256" key="13">
    <source>
        <dbReference type="ARBA" id="ARBA00042000"/>
    </source>
</evidence>
<protein>
    <recommendedName>
        <fullName evidence="12">NADH dehydrogenase [ubiquinone] 1 alpha subcomplex subunit 9, mitochondrial</fullName>
    </recommendedName>
    <alternativeName>
        <fullName evidence="14">Complex I-39kD</fullName>
    </alternativeName>
    <alternativeName>
        <fullName evidence="13">NADH-ubiquinone oxidoreductase 39 kDa subunit</fullName>
    </alternativeName>
</protein>
<dbReference type="GO" id="GO:0045271">
    <property type="term" value="C:respiratory chain complex I"/>
    <property type="evidence" value="ECO:0007669"/>
    <property type="project" value="Ensembl"/>
</dbReference>
<keyword evidence="4" id="KW-0285">Flavoprotein</keyword>
<proteinExistence type="inferred from homology"/>
<dbReference type="PANTHER" id="PTHR12126:SF11">
    <property type="entry name" value="NADH DEHYDROGENASE [UBIQUINONE] 1 ALPHA SUBCOMPLEX SUBUNIT 9, MITOCHONDRIAL"/>
    <property type="match status" value="1"/>
</dbReference>
<organism evidence="17 18">
    <name type="scientific">Saimiri boliviensis boliviensis</name>
    <name type="common">Bolivian squirrel monkey</name>
    <dbReference type="NCBI Taxonomy" id="39432"/>
    <lineage>
        <taxon>Eukaryota</taxon>
        <taxon>Metazoa</taxon>
        <taxon>Chordata</taxon>
        <taxon>Craniata</taxon>
        <taxon>Vertebrata</taxon>
        <taxon>Euteleostomi</taxon>
        <taxon>Mammalia</taxon>
        <taxon>Eutheria</taxon>
        <taxon>Euarchontoglires</taxon>
        <taxon>Primates</taxon>
        <taxon>Haplorrhini</taxon>
        <taxon>Platyrrhini</taxon>
        <taxon>Cebidae</taxon>
        <taxon>Saimiriinae</taxon>
        <taxon>Saimiri</taxon>
    </lineage>
</organism>
<dbReference type="FunFam" id="3.40.50.720:FF:000246">
    <property type="entry name" value="NADH dehydrogenase [ubiquinone] 1 alpha subcomplex subunit 9, mitochondrial"/>
    <property type="match status" value="1"/>
</dbReference>
<evidence type="ECO:0000259" key="16">
    <source>
        <dbReference type="Pfam" id="PF01370"/>
    </source>
</evidence>
<evidence type="ECO:0000256" key="15">
    <source>
        <dbReference type="ARBA" id="ARBA00046455"/>
    </source>
</evidence>
<dbReference type="PANTHER" id="PTHR12126">
    <property type="entry name" value="NADH-UBIQUINONE OXIDOREDUCTASE 39 KDA SUBUNIT-RELATED"/>
    <property type="match status" value="1"/>
</dbReference>
<dbReference type="GeneID" id="101028201"/>
<dbReference type="AlphaFoldDB" id="A0A2K6T220"/>
<dbReference type="Pfam" id="PF01370">
    <property type="entry name" value="Epimerase"/>
    <property type="match status" value="1"/>
</dbReference>
<evidence type="ECO:0000256" key="8">
    <source>
        <dbReference type="ARBA" id="ARBA00022982"/>
    </source>
</evidence>
<dbReference type="InterPro" id="IPR036291">
    <property type="entry name" value="NAD(P)-bd_dom_sf"/>
</dbReference>
<evidence type="ECO:0000256" key="4">
    <source>
        <dbReference type="ARBA" id="ARBA00022630"/>
    </source>
</evidence>
<dbReference type="InterPro" id="IPR051207">
    <property type="entry name" value="ComplexI_NDUFA9_subunit"/>
</dbReference>
<dbReference type="GO" id="GO:0003954">
    <property type="term" value="F:NADH dehydrogenase activity"/>
    <property type="evidence" value="ECO:0007669"/>
    <property type="project" value="Ensembl"/>
</dbReference>
<comment type="subcellular location">
    <subcellularLocation>
        <location evidence="2">Mitochondrion matrix</location>
    </subcellularLocation>
</comment>
<dbReference type="OrthoDB" id="275457at2759"/>
<reference evidence="17" key="2">
    <citation type="submission" date="2025-09" db="UniProtKB">
        <authorList>
            <consortium name="Ensembl"/>
        </authorList>
    </citation>
    <scope>IDENTIFICATION</scope>
</reference>
<reference evidence="17" key="1">
    <citation type="submission" date="2025-08" db="UniProtKB">
        <authorList>
            <consortium name="Ensembl"/>
        </authorList>
    </citation>
    <scope>IDENTIFICATION</scope>
</reference>
<keyword evidence="8" id="KW-0249">Electron transport</keyword>
<evidence type="ECO:0000256" key="5">
    <source>
        <dbReference type="ARBA" id="ARBA00022660"/>
    </source>
</evidence>
<dbReference type="InterPro" id="IPR001509">
    <property type="entry name" value="Epimerase_deHydtase"/>
</dbReference>
<evidence type="ECO:0000256" key="3">
    <source>
        <dbReference type="ARBA" id="ARBA00022448"/>
    </source>
</evidence>
<keyword evidence="9" id="KW-0007">Acetylation</keyword>
<dbReference type="CTD" id="4704"/>
<dbReference type="Gene3D" id="3.40.50.720">
    <property type="entry name" value="NAD(P)-binding Rossmann-like Domain"/>
    <property type="match status" value="1"/>
</dbReference>
<comment type="cofactor">
    <cofactor evidence="1">
        <name>FAD</name>
        <dbReference type="ChEBI" id="CHEBI:57692"/>
    </cofactor>
</comment>
<sequence>MAAAAQSRVVRALPMSRSAVTAVATSVCYGPPRRQLHHALIPHGKGGRSSFSGIVATVFGATGFLGRYVVNHLGRMGSQVIIPYRCDKYDIMHLRPMGDLGQLLFMEWDSRDKDSIRRAVQHSNVVINLIGRDWETKYFDYADVYVKIPQAIAQASKEAGVEKFIHVSHLNADVRSSSKYMRNKAVGEAVVREAFPEAIIIKPSDIFGREDRFLNHFSNIRRFIGVPLVSLGWKTVKQPVYVSDVSKGIINAVKDPHVSGKTFVFVGPNRYLLFDLVKYVYSVTHRLFLPYPIPRFAYRWIARIFEISPFEPWTTRDKVERIHITDMKFPNLPGLKDLGIQPTPLELKAIEVLRIHRTYRWLTAEIEDAKPAKTVNF</sequence>
<evidence type="ECO:0000256" key="7">
    <source>
        <dbReference type="ARBA" id="ARBA00022946"/>
    </source>
</evidence>
<evidence type="ECO:0000256" key="6">
    <source>
        <dbReference type="ARBA" id="ARBA00022827"/>
    </source>
</evidence>
<keyword evidence="10" id="KW-0496">Mitochondrion</keyword>
<dbReference type="Ensembl" id="ENSSBOT00000030505.1">
    <property type="protein sequence ID" value="ENSSBOP00000013710.1"/>
    <property type="gene ID" value="ENSSBOG00000023634.1"/>
</dbReference>
<name>A0A2K6T220_SAIBB</name>
<comment type="subunit">
    <text evidence="15">Complex I is composed of 45 different subunits. This a component of the hydrophobic protein fraction. Interacts with BLOC1S1. Interacts with SLC2A4. Interacts with CLOCK. Interacts with RAB5IF.</text>
</comment>
<keyword evidence="6" id="KW-0274">FAD</keyword>
<feature type="domain" description="NAD-dependent epimerase/dehydratase" evidence="16">
    <location>
        <begin position="57"/>
        <end position="257"/>
    </location>
</feature>
<dbReference type="SUPFAM" id="SSF51735">
    <property type="entry name" value="NAD(P)-binding Rossmann-fold domains"/>
    <property type="match status" value="1"/>
</dbReference>
<dbReference type="RefSeq" id="XP_003932646.1">
    <property type="nucleotide sequence ID" value="XM_003932597.2"/>
</dbReference>
<evidence type="ECO:0000256" key="11">
    <source>
        <dbReference type="ARBA" id="ARBA00038501"/>
    </source>
</evidence>
<dbReference type="GO" id="GO:0005759">
    <property type="term" value="C:mitochondrial matrix"/>
    <property type="evidence" value="ECO:0007669"/>
    <property type="project" value="UniProtKB-SubCell"/>
</dbReference>